<proteinExistence type="predicted"/>
<dbReference type="PROSITE" id="PS50887">
    <property type="entry name" value="GGDEF"/>
    <property type="match status" value="1"/>
</dbReference>
<dbReference type="PROSITE" id="PS50110">
    <property type="entry name" value="RESPONSE_REGULATORY"/>
    <property type="match status" value="1"/>
</dbReference>
<dbReference type="Pfam" id="PF00990">
    <property type="entry name" value="GGDEF"/>
    <property type="match status" value="1"/>
</dbReference>
<dbReference type="InterPro" id="IPR001789">
    <property type="entry name" value="Sig_transdc_resp-reg_receiver"/>
</dbReference>
<comment type="catalytic activity">
    <reaction evidence="3">
        <text>2 GTP = 3',3'-c-di-GMP + 2 diphosphate</text>
        <dbReference type="Rhea" id="RHEA:24898"/>
        <dbReference type="ChEBI" id="CHEBI:33019"/>
        <dbReference type="ChEBI" id="CHEBI:37565"/>
        <dbReference type="ChEBI" id="CHEBI:58805"/>
        <dbReference type="EC" id="2.7.7.65"/>
    </reaction>
</comment>
<evidence type="ECO:0000256" key="5">
    <source>
        <dbReference type="SAM" id="MobiDB-lite"/>
    </source>
</evidence>
<evidence type="ECO:0000256" key="3">
    <source>
        <dbReference type="ARBA" id="ARBA00034247"/>
    </source>
</evidence>
<dbReference type="GO" id="GO:1902201">
    <property type="term" value="P:negative regulation of bacterial-type flagellum-dependent cell motility"/>
    <property type="evidence" value="ECO:0007669"/>
    <property type="project" value="TreeGrafter"/>
</dbReference>
<dbReference type="InterPro" id="IPR011006">
    <property type="entry name" value="CheY-like_superfamily"/>
</dbReference>
<feature type="modified residue" description="4-aspartylphosphate" evidence="4">
    <location>
        <position position="51"/>
    </location>
</feature>
<dbReference type="PANTHER" id="PTHR45138">
    <property type="entry name" value="REGULATORY COMPONENTS OF SENSORY TRANSDUCTION SYSTEM"/>
    <property type="match status" value="1"/>
</dbReference>
<dbReference type="SMART" id="SM00448">
    <property type="entry name" value="REC"/>
    <property type="match status" value="1"/>
</dbReference>
<dbReference type="Pfam" id="PF00072">
    <property type="entry name" value="Response_reg"/>
    <property type="match status" value="1"/>
</dbReference>
<reference evidence="8 9" key="1">
    <citation type="submission" date="2018-05" db="EMBL/GenBank/DDBJ databases">
        <title>Abyssibacter profundi OUC007T gen. nov., sp. nov, a marine bacterium isolated from seawater of the Mariana Trench.</title>
        <authorList>
            <person name="Zhou S."/>
        </authorList>
    </citation>
    <scope>NUCLEOTIDE SEQUENCE [LARGE SCALE GENOMIC DNA]</scope>
    <source>
        <strain evidence="8 9">OUC007</strain>
    </source>
</reference>
<evidence type="ECO:0000256" key="4">
    <source>
        <dbReference type="PROSITE-ProRule" id="PRU00169"/>
    </source>
</evidence>
<dbReference type="CDD" id="cd01949">
    <property type="entry name" value="GGDEF"/>
    <property type="match status" value="1"/>
</dbReference>
<dbReference type="InterPro" id="IPR029787">
    <property type="entry name" value="Nucleotide_cyclase"/>
</dbReference>
<dbReference type="NCBIfam" id="TIGR00254">
    <property type="entry name" value="GGDEF"/>
    <property type="match status" value="1"/>
</dbReference>
<dbReference type="RefSeq" id="WP_109720403.1">
    <property type="nucleotide sequence ID" value="NZ_QEQK01000008.1"/>
</dbReference>
<dbReference type="SMART" id="SM00267">
    <property type="entry name" value="GGDEF"/>
    <property type="match status" value="1"/>
</dbReference>
<comment type="caution">
    <text evidence="8">The sequence shown here is derived from an EMBL/GenBank/DDBJ whole genome shotgun (WGS) entry which is preliminary data.</text>
</comment>
<feature type="compositionally biased region" description="Basic and acidic residues" evidence="5">
    <location>
        <begin position="323"/>
        <end position="332"/>
    </location>
</feature>
<keyword evidence="9" id="KW-1185">Reference proteome</keyword>
<dbReference type="GO" id="GO:0052621">
    <property type="term" value="F:diguanylate cyclase activity"/>
    <property type="evidence" value="ECO:0007669"/>
    <property type="project" value="UniProtKB-EC"/>
</dbReference>
<evidence type="ECO:0000313" key="8">
    <source>
        <dbReference type="EMBL" id="PWN55791.1"/>
    </source>
</evidence>
<feature type="domain" description="GGDEF" evidence="7">
    <location>
        <begin position="176"/>
        <end position="311"/>
    </location>
</feature>
<dbReference type="InterPro" id="IPR050469">
    <property type="entry name" value="Diguanylate_Cyclase"/>
</dbReference>
<evidence type="ECO:0000256" key="1">
    <source>
        <dbReference type="ARBA" id="ARBA00001946"/>
    </source>
</evidence>
<comment type="cofactor">
    <cofactor evidence="1">
        <name>Mg(2+)</name>
        <dbReference type="ChEBI" id="CHEBI:18420"/>
    </cofactor>
</comment>
<protein>
    <recommendedName>
        <fullName evidence="2">diguanylate cyclase</fullName>
        <ecNumber evidence="2">2.7.7.65</ecNumber>
    </recommendedName>
</protein>
<evidence type="ECO:0000259" key="6">
    <source>
        <dbReference type="PROSITE" id="PS50110"/>
    </source>
</evidence>
<dbReference type="SUPFAM" id="SSF52172">
    <property type="entry name" value="CheY-like"/>
    <property type="match status" value="1"/>
</dbReference>
<dbReference type="Gene3D" id="3.40.50.2300">
    <property type="match status" value="1"/>
</dbReference>
<dbReference type="EMBL" id="QEQK01000008">
    <property type="protein sequence ID" value="PWN55791.1"/>
    <property type="molecule type" value="Genomic_DNA"/>
</dbReference>
<feature type="domain" description="Response regulatory" evidence="6">
    <location>
        <begin position="2"/>
        <end position="119"/>
    </location>
</feature>
<name>A0A363UK42_9GAMM</name>
<dbReference type="EC" id="2.7.7.65" evidence="2"/>
<feature type="region of interest" description="Disordered" evidence="5">
    <location>
        <begin position="304"/>
        <end position="338"/>
    </location>
</feature>
<dbReference type="FunFam" id="3.30.70.270:FF:000001">
    <property type="entry name" value="Diguanylate cyclase domain protein"/>
    <property type="match status" value="1"/>
</dbReference>
<dbReference type="InterPro" id="IPR000160">
    <property type="entry name" value="GGDEF_dom"/>
</dbReference>
<evidence type="ECO:0000256" key="2">
    <source>
        <dbReference type="ARBA" id="ARBA00012528"/>
    </source>
</evidence>
<sequence length="338" mass="36834">MKVLLVDDSRSARRLIAHYLSEMGHEAVEADSGDAALPLYADLEPDLVLTDVDMPGMNGYALARQLRLSDPPDTWIPIIFLSSRIRDEDVSQGVDAGGDDYLAKPISPVVLNAKLRAMSRITDMRRRLMETSQALQAANRNLLRMSSMDGLTNIANRRAFDARLRERWQTCREAGEPLSLILGDIDYFKRYNDSYGHAEGDDCLRDVAAALAAATESADITARFGGEEFAILVNGPATTASTLAEAALTAVRKLNRPHAQSQVTDHVTMSLGVAGCVPSRELRPIDLIQAADEALYAAKGAGRNQSITRPDFSSPSGQTPAPDRLHNSRPESRVYASL</sequence>
<dbReference type="GO" id="GO:0043709">
    <property type="term" value="P:cell adhesion involved in single-species biofilm formation"/>
    <property type="evidence" value="ECO:0007669"/>
    <property type="project" value="TreeGrafter"/>
</dbReference>
<dbReference type="AlphaFoldDB" id="A0A363UK42"/>
<feature type="compositionally biased region" description="Polar residues" evidence="5">
    <location>
        <begin position="304"/>
        <end position="319"/>
    </location>
</feature>
<dbReference type="Gene3D" id="3.30.70.270">
    <property type="match status" value="1"/>
</dbReference>
<dbReference type="Proteomes" id="UP000251800">
    <property type="component" value="Unassembled WGS sequence"/>
</dbReference>
<dbReference type="OrthoDB" id="9803824at2"/>
<keyword evidence="4" id="KW-0597">Phosphoprotein</keyword>
<dbReference type="InterPro" id="IPR043128">
    <property type="entry name" value="Rev_trsase/Diguanyl_cyclase"/>
</dbReference>
<dbReference type="GO" id="GO:0005886">
    <property type="term" value="C:plasma membrane"/>
    <property type="evidence" value="ECO:0007669"/>
    <property type="project" value="TreeGrafter"/>
</dbReference>
<accession>A0A363UK42</accession>
<dbReference type="CDD" id="cd17574">
    <property type="entry name" value="REC_OmpR"/>
    <property type="match status" value="1"/>
</dbReference>
<organism evidence="8 9">
    <name type="scientific">Abyssibacter profundi</name>
    <dbReference type="NCBI Taxonomy" id="2182787"/>
    <lineage>
        <taxon>Bacteria</taxon>
        <taxon>Pseudomonadati</taxon>
        <taxon>Pseudomonadota</taxon>
        <taxon>Gammaproteobacteria</taxon>
        <taxon>Chromatiales</taxon>
        <taxon>Oceanococcaceae</taxon>
        <taxon>Abyssibacter</taxon>
    </lineage>
</organism>
<evidence type="ECO:0000259" key="7">
    <source>
        <dbReference type="PROSITE" id="PS50887"/>
    </source>
</evidence>
<dbReference type="GO" id="GO:0000160">
    <property type="term" value="P:phosphorelay signal transduction system"/>
    <property type="evidence" value="ECO:0007669"/>
    <property type="project" value="InterPro"/>
</dbReference>
<dbReference type="PANTHER" id="PTHR45138:SF9">
    <property type="entry name" value="DIGUANYLATE CYCLASE DGCM-RELATED"/>
    <property type="match status" value="1"/>
</dbReference>
<evidence type="ECO:0000313" key="9">
    <source>
        <dbReference type="Proteomes" id="UP000251800"/>
    </source>
</evidence>
<dbReference type="SUPFAM" id="SSF55073">
    <property type="entry name" value="Nucleotide cyclase"/>
    <property type="match status" value="1"/>
</dbReference>
<gene>
    <name evidence="8" type="ORF">DEH80_10220</name>
</gene>